<protein>
    <submittedName>
        <fullName evidence="2">Uncharacterized protein</fullName>
    </submittedName>
</protein>
<dbReference type="AlphaFoldDB" id="A0AAV4RKT7"/>
<feature type="compositionally biased region" description="Polar residues" evidence="1">
    <location>
        <begin position="1"/>
        <end position="12"/>
    </location>
</feature>
<feature type="region of interest" description="Disordered" evidence="1">
    <location>
        <begin position="1"/>
        <end position="26"/>
    </location>
</feature>
<comment type="caution">
    <text evidence="2">The sequence shown here is derived from an EMBL/GenBank/DDBJ whole genome shotgun (WGS) entry which is preliminary data.</text>
</comment>
<dbReference type="EMBL" id="BPLQ01006370">
    <property type="protein sequence ID" value="GIY21967.1"/>
    <property type="molecule type" value="Genomic_DNA"/>
</dbReference>
<proteinExistence type="predicted"/>
<evidence type="ECO:0000256" key="1">
    <source>
        <dbReference type="SAM" id="MobiDB-lite"/>
    </source>
</evidence>
<keyword evidence="3" id="KW-1185">Reference proteome</keyword>
<dbReference type="Proteomes" id="UP001054837">
    <property type="component" value="Unassembled WGS sequence"/>
</dbReference>
<reference evidence="2 3" key="1">
    <citation type="submission" date="2021-06" db="EMBL/GenBank/DDBJ databases">
        <title>Caerostris darwini draft genome.</title>
        <authorList>
            <person name="Kono N."/>
            <person name="Arakawa K."/>
        </authorList>
    </citation>
    <scope>NUCLEOTIDE SEQUENCE [LARGE SCALE GENOMIC DNA]</scope>
</reference>
<sequence length="80" mass="9296">MESNQYSTTRSSFQHEIETDEEKRRIGVGACSKGSRRCLGERGLRFETDRTWVEIRPTVTKVYSLSRHDKFKNPSKWASG</sequence>
<gene>
    <name evidence="2" type="ORF">CDAR_399631</name>
</gene>
<name>A0AAV4RKT7_9ARAC</name>
<evidence type="ECO:0000313" key="3">
    <source>
        <dbReference type="Proteomes" id="UP001054837"/>
    </source>
</evidence>
<organism evidence="2 3">
    <name type="scientific">Caerostris darwini</name>
    <dbReference type="NCBI Taxonomy" id="1538125"/>
    <lineage>
        <taxon>Eukaryota</taxon>
        <taxon>Metazoa</taxon>
        <taxon>Ecdysozoa</taxon>
        <taxon>Arthropoda</taxon>
        <taxon>Chelicerata</taxon>
        <taxon>Arachnida</taxon>
        <taxon>Araneae</taxon>
        <taxon>Araneomorphae</taxon>
        <taxon>Entelegynae</taxon>
        <taxon>Araneoidea</taxon>
        <taxon>Araneidae</taxon>
        <taxon>Caerostris</taxon>
    </lineage>
</organism>
<accession>A0AAV4RKT7</accession>
<feature type="compositionally biased region" description="Basic and acidic residues" evidence="1">
    <location>
        <begin position="13"/>
        <end position="25"/>
    </location>
</feature>
<evidence type="ECO:0000313" key="2">
    <source>
        <dbReference type="EMBL" id="GIY21967.1"/>
    </source>
</evidence>